<keyword evidence="4" id="KW-1185">Reference proteome</keyword>
<dbReference type="EMBL" id="CAADRA010000167">
    <property type="protein sequence ID" value="VFT79010.1"/>
    <property type="molecule type" value="Genomic_DNA"/>
</dbReference>
<name>A0A485KBG6_9STRA</name>
<protein>
    <submittedName>
        <fullName evidence="3">Aste57867_1801 protein</fullName>
    </submittedName>
</protein>
<dbReference type="EMBL" id="VJMH01000167">
    <property type="protein sequence ID" value="KAF0718232.1"/>
    <property type="molecule type" value="Genomic_DNA"/>
</dbReference>
<dbReference type="PROSITE" id="PS50404">
    <property type="entry name" value="GST_NTER"/>
    <property type="match status" value="1"/>
</dbReference>
<dbReference type="SUPFAM" id="SSF52833">
    <property type="entry name" value="Thioredoxin-like"/>
    <property type="match status" value="1"/>
</dbReference>
<dbReference type="Gene3D" id="3.40.30.10">
    <property type="entry name" value="Glutaredoxin"/>
    <property type="match status" value="1"/>
</dbReference>
<accession>A0A485KBG6</accession>
<evidence type="ECO:0000313" key="4">
    <source>
        <dbReference type="Proteomes" id="UP000332933"/>
    </source>
</evidence>
<evidence type="ECO:0000313" key="2">
    <source>
        <dbReference type="EMBL" id="KAF0718232.1"/>
    </source>
</evidence>
<dbReference type="SUPFAM" id="SSF47616">
    <property type="entry name" value="GST C-terminal domain-like"/>
    <property type="match status" value="1"/>
</dbReference>
<dbReference type="Gene3D" id="1.20.1050.10">
    <property type="match status" value="1"/>
</dbReference>
<evidence type="ECO:0000313" key="3">
    <source>
        <dbReference type="EMBL" id="VFT79010.1"/>
    </source>
</evidence>
<dbReference type="PANTHER" id="PTHR42673:SF4">
    <property type="entry name" value="MALEYLACETOACETATE ISOMERASE"/>
    <property type="match status" value="1"/>
</dbReference>
<dbReference type="InterPro" id="IPR036249">
    <property type="entry name" value="Thioredoxin-like_sf"/>
</dbReference>
<organism evidence="3 4">
    <name type="scientific">Aphanomyces stellatus</name>
    <dbReference type="NCBI Taxonomy" id="120398"/>
    <lineage>
        <taxon>Eukaryota</taxon>
        <taxon>Sar</taxon>
        <taxon>Stramenopiles</taxon>
        <taxon>Oomycota</taxon>
        <taxon>Saprolegniomycetes</taxon>
        <taxon>Saprolegniales</taxon>
        <taxon>Verrucalvaceae</taxon>
        <taxon>Aphanomyces</taxon>
    </lineage>
</organism>
<dbReference type="Proteomes" id="UP000332933">
    <property type="component" value="Unassembled WGS sequence"/>
</dbReference>
<reference evidence="2" key="2">
    <citation type="submission" date="2019-06" db="EMBL/GenBank/DDBJ databases">
        <title>Genomics analysis of Aphanomyces spp. identifies a new class of oomycete effector associated with host adaptation.</title>
        <authorList>
            <person name="Gaulin E."/>
        </authorList>
    </citation>
    <scope>NUCLEOTIDE SEQUENCE</scope>
    <source>
        <strain evidence="2">CBS 578.67</strain>
    </source>
</reference>
<reference evidence="3 4" key="1">
    <citation type="submission" date="2019-03" db="EMBL/GenBank/DDBJ databases">
        <authorList>
            <person name="Gaulin E."/>
            <person name="Dumas B."/>
        </authorList>
    </citation>
    <scope>NUCLEOTIDE SEQUENCE [LARGE SCALE GENOMIC DNA]</scope>
    <source>
        <strain evidence="3">CBS 568.67</strain>
    </source>
</reference>
<dbReference type="GO" id="GO:0006749">
    <property type="term" value="P:glutathione metabolic process"/>
    <property type="evidence" value="ECO:0007669"/>
    <property type="project" value="TreeGrafter"/>
</dbReference>
<dbReference type="AlphaFoldDB" id="A0A485KBG6"/>
<dbReference type="GO" id="GO:0006559">
    <property type="term" value="P:L-phenylalanine catabolic process"/>
    <property type="evidence" value="ECO:0007669"/>
    <property type="project" value="TreeGrafter"/>
</dbReference>
<proteinExistence type="predicted"/>
<dbReference type="GO" id="GO:0016034">
    <property type="term" value="F:maleylacetoacetate isomerase activity"/>
    <property type="evidence" value="ECO:0007669"/>
    <property type="project" value="TreeGrafter"/>
</dbReference>
<dbReference type="InterPro" id="IPR036282">
    <property type="entry name" value="Glutathione-S-Trfase_C_sf"/>
</dbReference>
<evidence type="ECO:0000259" key="1">
    <source>
        <dbReference type="PROSITE" id="PS50404"/>
    </source>
</evidence>
<dbReference type="OrthoDB" id="202840at2759"/>
<dbReference type="InterPro" id="IPR004045">
    <property type="entry name" value="Glutathione_S-Trfase_N"/>
</dbReference>
<dbReference type="InterPro" id="IPR040079">
    <property type="entry name" value="Glutathione_S-Trfase"/>
</dbReference>
<sequence length="205" mass="23876">MTLPVVLFSYAKSSCSWRVRIALAWKGIEYEYRSVNTQKRQNLSPDYAAMNPNQRVPLLYIDNSAIAQSSAILAYLEETRPTPPLLPSTPLARANVRALCDVIGADIQPLQNRSVLGELEDVFKTNEAYCNWLYKWPQIKQYEDVYEFLKSKFVNGDDYYMFYGKYKGKSPNWIFENNQKYIYYLKANDYVNNHISDLAKALENY</sequence>
<dbReference type="GO" id="GO:0004364">
    <property type="term" value="F:glutathione transferase activity"/>
    <property type="evidence" value="ECO:0007669"/>
    <property type="project" value="TreeGrafter"/>
</dbReference>
<gene>
    <name evidence="3" type="primary">Aste57867_1801</name>
    <name evidence="2" type="ORF">As57867_001799</name>
    <name evidence="3" type="ORF">ASTE57867_1801</name>
</gene>
<dbReference type="PROSITE" id="PS51354">
    <property type="entry name" value="GLUTAREDOXIN_2"/>
    <property type="match status" value="1"/>
</dbReference>
<dbReference type="Pfam" id="PF02798">
    <property type="entry name" value="GST_N"/>
    <property type="match status" value="1"/>
</dbReference>
<dbReference type="PANTHER" id="PTHR42673">
    <property type="entry name" value="MALEYLACETOACETATE ISOMERASE"/>
    <property type="match status" value="1"/>
</dbReference>
<dbReference type="SFLD" id="SFLDG00358">
    <property type="entry name" value="Main_(cytGST)"/>
    <property type="match status" value="1"/>
</dbReference>
<dbReference type="SFLD" id="SFLDS00019">
    <property type="entry name" value="Glutathione_Transferase_(cytos"/>
    <property type="match status" value="1"/>
</dbReference>
<feature type="domain" description="GST N-terminal" evidence="1">
    <location>
        <begin position="3"/>
        <end position="84"/>
    </location>
</feature>